<dbReference type="NCBIfam" id="TIGR01319">
    <property type="entry name" value="glmL_fam"/>
    <property type="match status" value="1"/>
</dbReference>
<dbReference type="NCBIfam" id="NF040745">
    <property type="entry name" value="accessory_GlmL"/>
    <property type="match status" value="1"/>
</dbReference>
<proteinExistence type="predicted"/>
<evidence type="ECO:0000313" key="2">
    <source>
        <dbReference type="Proteomes" id="UP001210339"/>
    </source>
</evidence>
<sequence>MNVLLVDIGSTYTKMSLVDTEQQKVVGSSLAITTIDTSVMDGYHEALAALKAKVGGVKPDKVLTCSSAAGGLKMVAIGLGPNLTAEASKRAALGAGARVLKTFSMEFKDKHKAELDALNPDIILFSGGSNNGDKLNTLNNARMLSTCTAKAPVVIACNEAIAKDVDAILSPHFTTYVTENVMPAVNEINPDPVRRIIRKIFMEHITLAKGLETYVKDVGPVLMATPDAALQGARLLSEGYEGEDGLGDLLVVDIGGATTDVHSIGYGLPKWGVRFYGLKEPFDKRTVEGDLGMRYSARSLYETVGDAELNSYYVANFDRATLDRTHNIRFVPHNDDELNVDVAMAKAAVRHSMARHVGAIKIEHDGSQNIKYQRGKDLSSFKAVIGTGGVLVHAKDPKFILALPEGELLPDAAAYYIDGDYLLSQMGLLATEVPDVALNLLKTHIRLLK</sequence>
<keyword evidence="2" id="KW-1185">Reference proteome</keyword>
<dbReference type="Proteomes" id="UP001210339">
    <property type="component" value="Chromosome"/>
</dbReference>
<reference evidence="1 2" key="1">
    <citation type="submission" date="2023-01" db="EMBL/GenBank/DDBJ databases">
        <authorList>
            <person name="Lee S.H."/>
            <person name="Jung H.S."/>
            <person name="Yun J.U."/>
        </authorList>
    </citation>
    <scope>NUCLEOTIDE SEQUENCE [LARGE SCALE GENOMIC DNA]</scope>
    <source>
        <strain evidence="1 2">CBA3646</strain>
    </source>
</reference>
<dbReference type="PIRSF" id="PIRSF004729">
    <property type="entry name" value="MutL"/>
    <property type="match status" value="1"/>
</dbReference>
<protein>
    <submittedName>
        <fullName evidence="1">Methylaspartate mutase accessory protein GlmL</fullName>
    </submittedName>
</protein>
<dbReference type="RefSeq" id="WP_271191731.1">
    <property type="nucleotide sequence ID" value="NZ_CP115667.1"/>
</dbReference>
<gene>
    <name evidence="1" type="primary">glmL</name>
    <name evidence="1" type="ORF">O6R05_01175</name>
</gene>
<dbReference type="Pfam" id="PF13941">
    <property type="entry name" value="MutL"/>
    <property type="match status" value="1"/>
</dbReference>
<evidence type="ECO:0000313" key="1">
    <source>
        <dbReference type="EMBL" id="WBW50200.1"/>
    </source>
</evidence>
<dbReference type="InterPro" id="IPR006230">
    <property type="entry name" value="MutL"/>
</dbReference>
<name>A0ABY7QVY0_9FIRM</name>
<organism evidence="1 2">
    <name type="scientific">Peptoniphilus equinus</name>
    <dbReference type="NCBI Taxonomy" id="3016343"/>
    <lineage>
        <taxon>Bacteria</taxon>
        <taxon>Bacillati</taxon>
        <taxon>Bacillota</taxon>
        <taxon>Tissierellia</taxon>
        <taxon>Tissierellales</taxon>
        <taxon>Peptoniphilaceae</taxon>
        <taxon>Peptoniphilus</taxon>
    </lineage>
</organism>
<dbReference type="EMBL" id="CP115667">
    <property type="protein sequence ID" value="WBW50200.1"/>
    <property type="molecule type" value="Genomic_DNA"/>
</dbReference>
<accession>A0ABY7QVY0</accession>